<feature type="transmembrane region" description="Helical" evidence="1">
    <location>
        <begin position="156"/>
        <end position="178"/>
    </location>
</feature>
<feature type="transmembrane region" description="Helical" evidence="1">
    <location>
        <begin position="215"/>
        <end position="237"/>
    </location>
</feature>
<feature type="transmembrane region" description="Helical" evidence="1">
    <location>
        <begin position="81"/>
        <end position="99"/>
    </location>
</feature>
<sequence length="422" mass="47729">MAKQKSNRNSTIDIIRGIAMLMVVLGHTMTGCTMDAENSFLFNVIWTLQMPLFILISGYVTKYSRTITSGKAYGKFVCKKTFAYLFPWAVWTFAVRGLIFEQTLYLNVKYILFLMDSGYWFLFTLWTIVMIYGFAQFISELVCANKSKFKKLLVHTIVYVLGMVILASIGLVMGLSFLCIKLTLYYMPFYFAGFLFGQFDTKLFEYKHGNTIKEIAVAVCFVGWIALMVRFNFYSIGDEISEIILRALASMMGCIAVCGFISKSVENKSELEKVRGSIASQYRRTLFGDISDSLSASIDGEVRPNAEIRRTSGEHVNSIELHSDHEHSVWCNEVDQSKSGVRYGSVWKNSLSWIGQHSLEIYLLHGFTLNLLQNQVKPIFLTSVGIVLTLVNYFVTVVLTCGIIALIGENRCLTFALLGNKK</sequence>
<proteinExistence type="predicted"/>
<evidence type="ECO:0000256" key="1">
    <source>
        <dbReference type="SAM" id="Phobius"/>
    </source>
</evidence>
<dbReference type="GO" id="GO:0016747">
    <property type="term" value="F:acyltransferase activity, transferring groups other than amino-acyl groups"/>
    <property type="evidence" value="ECO:0007669"/>
    <property type="project" value="InterPro"/>
</dbReference>
<dbReference type="PANTHER" id="PTHR37312">
    <property type="entry name" value="MEMBRANE-BOUND ACYLTRANSFERASE YKRP-RELATED"/>
    <property type="match status" value="1"/>
</dbReference>
<accession>A0A0F6UXF9</accession>
<keyword evidence="1" id="KW-0812">Transmembrane</keyword>
<keyword evidence="1" id="KW-1133">Transmembrane helix</keyword>
<dbReference type="PROSITE" id="PS51257">
    <property type="entry name" value="PROKAR_LIPOPROTEIN"/>
    <property type="match status" value="1"/>
</dbReference>
<feature type="transmembrane region" description="Helical" evidence="1">
    <location>
        <begin position="184"/>
        <end position="203"/>
    </location>
</feature>
<dbReference type="PANTHER" id="PTHR37312:SF1">
    <property type="entry name" value="MEMBRANE-BOUND ACYLTRANSFERASE YKRP-RELATED"/>
    <property type="match status" value="1"/>
</dbReference>
<feature type="transmembrane region" description="Helical" evidence="1">
    <location>
        <begin position="243"/>
        <end position="261"/>
    </location>
</feature>
<feature type="transmembrane region" description="Helical" evidence="1">
    <location>
        <begin position="379"/>
        <end position="407"/>
    </location>
</feature>
<feature type="transmembrane region" description="Helical" evidence="1">
    <location>
        <begin position="40"/>
        <end position="60"/>
    </location>
</feature>
<dbReference type="Pfam" id="PF01757">
    <property type="entry name" value="Acyl_transf_3"/>
    <property type="match status" value="1"/>
</dbReference>
<gene>
    <name evidence="3" type="primary">cpsL</name>
    <name evidence="3" type="ORF">YS46.seq-orf00012</name>
</gene>
<reference evidence="3" key="1">
    <citation type="journal article" date="2015" name="Appl. Environ. Microbiol.">
        <title>Eight Novel Capsular Polysaccharide Synthesis Gene Loci Identified in Nontypeable Streptococcus suis Isolates.</title>
        <authorList>
            <person name="Zheng H."/>
            <person name="Ji S."/>
            <person name="Liu Z."/>
            <person name="Lan R."/>
            <person name="Huang Y."/>
            <person name="Bai X."/>
            <person name="Gottschalk M."/>
            <person name="Xu J."/>
        </authorList>
    </citation>
    <scope>NUCLEOTIDE SEQUENCE</scope>
    <source>
        <strain evidence="3">YS46_seq</strain>
    </source>
</reference>
<feature type="transmembrane region" description="Helical" evidence="1">
    <location>
        <begin position="119"/>
        <end position="144"/>
    </location>
</feature>
<evidence type="ECO:0000313" key="3">
    <source>
        <dbReference type="EMBL" id="AKE80204.1"/>
    </source>
</evidence>
<protein>
    <submittedName>
        <fullName evidence="3">Nodulation acetyltransferase protein</fullName>
    </submittedName>
</protein>
<dbReference type="InterPro" id="IPR002656">
    <property type="entry name" value="Acyl_transf_3_dom"/>
</dbReference>
<feature type="domain" description="Acyltransferase 3" evidence="2">
    <location>
        <begin position="11"/>
        <end position="262"/>
    </location>
</feature>
<organism evidence="3">
    <name type="scientific">Streptococcus suis</name>
    <dbReference type="NCBI Taxonomy" id="1307"/>
    <lineage>
        <taxon>Bacteria</taxon>
        <taxon>Bacillati</taxon>
        <taxon>Bacillota</taxon>
        <taxon>Bacilli</taxon>
        <taxon>Lactobacillales</taxon>
        <taxon>Streptococcaceae</taxon>
        <taxon>Streptococcus</taxon>
    </lineage>
</organism>
<feature type="transmembrane region" description="Helical" evidence="1">
    <location>
        <begin position="12"/>
        <end position="28"/>
    </location>
</feature>
<evidence type="ECO:0000259" key="2">
    <source>
        <dbReference type="Pfam" id="PF01757"/>
    </source>
</evidence>
<dbReference type="InterPro" id="IPR052734">
    <property type="entry name" value="Nod_factor_acetyltransferase"/>
</dbReference>
<name>A0A0F6UXF9_STRSU</name>
<dbReference type="EMBL" id="KM972271">
    <property type="protein sequence ID" value="AKE80204.1"/>
    <property type="molecule type" value="Genomic_DNA"/>
</dbReference>
<dbReference type="AlphaFoldDB" id="A0A0F6UXF9"/>
<keyword evidence="3" id="KW-0808">Transferase</keyword>
<keyword evidence="1" id="KW-0472">Membrane</keyword>